<protein>
    <submittedName>
        <fullName evidence="7">Cell wall-associated hydrolase, invasion-associated protein</fullName>
        <ecNumber evidence="7">3.4.-.-</ecNumber>
    </submittedName>
</protein>
<evidence type="ECO:0000313" key="8">
    <source>
        <dbReference type="Proteomes" id="UP000045782"/>
    </source>
</evidence>
<dbReference type="PANTHER" id="PTHR47359">
    <property type="entry name" value="PEPTIDOGLYCAN DL-ENDOPEPTIDASE CWLO"/>
    <property type="match status" value="1"/>
</dbReference>
<comment type="similarity">
    <text evidence="1">Belongs to the peptidase C40 family.</text>
</comment>
<keyword evidence="4" id="KW-0788">Thiol protease</keyword>
<accession>A0A0U0ZSQ6</accession>
<dbReference type="EMBL" id="CSWP01000009">
    <property type="protein sequence ID" value="CPV66100.1"/>
    <property type="molecule type" value="Genomic_DNA"/>
</dbReference>
<dbReference type="AlphaFoldDB" id="A0A0U0ZSQ6"/>
<evidence type="ECO:0000256" key="1">
    <source>
        <dbReference type="ARBA" id="ARBA00007074"/>
    </source>
</evidence>
<name>A0A0U0ZSQ6_9MYCO</name>
<feature type="domain" description="NlpC/P60" evidence="6">
    <location>
        <begin position="273"/>
        <end position="397"/>
    </location>
</feature>
<dbReference type="GO" id="GO:0008234">
    <property type="term" value="F:cysteine-type peptidase activity"/>
    <property type="evidence" value="ECO:0007669"/>
    <property type="project" value="UniProtKB-KW"/>
</dbReference>
<dbReference type="PROSITE" id="PS51935">
    <property type="entry name" value="NLPC_P60"/>
    <property type="match status" value="1"/>
</dbReference>
<keyword evidence="3 7" id="KW-0378">Hydrolase</keyword>
<organism evidence="7 8">
    <name type="scientific">Mycobacteroides abscessus</name>
    <dbReference type="NCBI Taxonomy" id="36809"/>
    <lineage>
        <taxon>Bacteria</taxon>
        <taxon>Bacillati</taxon>
        <taxon>Actinomycetota</taxon>
        <taxon>Actinomycetes</taxon>
        <taxon>Mycobacteriales</taxon>
        <taxon>Mycobacteriaceae</taxon>
        <taxon>Mycobacteroides</taxon>
    </lineage>
</organism>
<dbReference type="Proteomes" id="UP000045782">
    <property type="component" value="Unassembled WGS sequence"/>
</dbReference>
<dbReference type="SUPFAM" id="SSF54001">
    <property type="entry name" value="Cysteine proteinases"/>
    <property type="match status" value="1"/>
</dbReference>
<sequence length="397" mass="41942">MKWLTGVIAALMTFLVLPLLVITLVITPSISMSNPAQQLDDCDNQMRQIGLLAQNTRSAQISVPNSGNNAQVVVAVGEKMHIPPQGIIVALATALQESGLKNYANDGTGQLRGDQQGIASSLQLPHDAVGRDHGSLGIMQQQYPWWGTIQELMTPAIAARKFYEALLKVNNWQNLPVTVAAQTVQGSAFPDAYAAQEPKARALYATYRGAGGATDPDDAAAAGLGANPPPGQPAADAAAAEETGNICMVLRANVKAQEQQKQLDQYNPVAQSSEAGVRAVRAAQAQIGLPYVWGGGGFDGPTGGGFDCSGLTRYAVFQATGKKIGRTTFDQINEGVPVNDLSQMLPGDLVLSNFSERGPEHVQLYAGGGQVVEAQTFGVPIKMSPFPKSRVVVRRVL</sequence>
<gene>
    <name evidence="7" type="primary">ripB_2</name>
    <name evidence="7" type="ORF">ERS075579_03938</name>
</gene>
<evidence type="ECO:0000256" key="2">
    <source>
        <dbReference type="ARBA" id="ARBA00022670"/>
    </source>
</evidence>
<evidence type="ECO:0000256" key="3">
    <source>
        <dbReference type="ARBA" id="ARBA00022801"/>
    </source>
</evidence>
<dbReference type="PANTHER" id="PTHR47359:SF3">
    <property type="entry name" value="NLP_P60 DOMAIN-CONTAINING PROTEIN-RELATED"/>
    <property type="match status" value="1"/>
</dbReference>
<evidence type="ECO:0000256" key="5">
    <source>
        <dbReference type="SAM" id="MobiDB-lite"/>
    </source>
</evidence>
<dbReference type="Pfam" id="PF00877">
    <property type="entry name" value="NLPC_P60"/>
    <property type="match status" value="1"/>
</dbReference>
<dbReference type="InterPro" id="IPR038765">
    <property type="entry name" value="Papain-like_cys_pep_sf"/>
</dbReference>
<proteinExistence type="inferred from homology"/>
<feature type="region of interest" description="Disordered" evidence="5">
    <location>
        <begin position="216"/>
        <end position="236"/>
    </location>
</feature>
<dbReference type="EC" id="3.4.-.-" evidence="7"/>
<evidence type="ECO:0000313" key="7">
    <source>
        <dbReference type="EMBL" id="CPV66100.1"/>
    </source>
</evidence>
<dbReference type="InterPro" id="IPR051794">
    <property type="entry name" value="PG_Endopeptidase_C40"/>
</dbReference>
<reference evidence="7 8" key="1">
    <citation type="submission" date="2015-03" db="EMBL/GenBank/DDBJ databases">
        <authorList>
            <person name="Murphy D."/>
        </authorList>
    </citation>
    <scope>NUCLEOTIDE SEQUENCE [LARGE SCALE GENOMIC DNA]</scope>
    <source>
        <strain evidence="7 8">PAP088</strain>
    </source>
</reference>
<keyword evidence="2" id="KW-0645">Protease</keyword>
<dbReference type="GO" id="GO:0006508">
    <property type="term" value="P:proteolysis"/>
    <property type="evidence" value="ECO:0007669"/>
    <property type="project" value="UniProtKB-KW"/>
</dbReference>
<dbReference type="Gene3D" id="3.90.1720.10">
    <property type="entry name" value="endopeptidase domain like (from Nostoc punctiforme)"/>
    <property type="match status" value="1"/>
</dbReference>
<evidence type="ECO:0000259" key="6">
    <source>
        <dbReference type="PROSITE" id="PS51935"/>
    </source>
</evidence>
<evidence type="ECO:0000256" key="4">
    <source>
        <dbReference type="ARBA" id="ARBA00022807"/>
    </source>
</evidence>
<dbReference type="InterPro" id="IPR000064">
    <property type="entry name" value="NLP_P60_dom"/>
</dbReference>
<dbReference type="RefSeq" id="WP_052618979.1">
    <property type="nucleotide sequence ID" value="NZ_CSWP01000009.1"/>
</dbReference>